<gene>
    <name evidence="3" type="ORF">CLV49_0379</name>
    <name evidence="4" type="ORF">ELQ93_15875</name>
</gene>
<feature type="compositionally biased region" description="Basic and acidic residues" evidence="1">
    <location>
        <begin position="1"/>
        <end position="18"/>
    </location>
</feature>
<name>A0A2P8GS46_9MICO</name>
<accession>A0A2P8GS46</accession>
<keyword evidence="2" id="KW-0472">Membrane</keyword>
<feature type="region of interest" description="Disordered" evidence="1">
    <location>
        <begin position="1"/>
        <end position="198"/>
    </location>
</feature>
<feature type="compositionally biased region" description="Low complexity" evidence="1">
    <location>
        <begin position="63"/>
        <end position="78"/>
    </location>
</feature>
<evidence type="ECO:0000256" key="1">
    <source>
        <dbReference type="SAM" id="MobiDB-lite"/>
    </source>
</evidence>
<reference evidence="3 5" key="1">
    <citation type="submission" date="2018-03" db="EMBL/GenBank/DDBJ databases">
        <title>Genomic Encyclopedia of Archaeal and Bacterial Type Strains, Phase II (KMG-II): from individual species to whole genera.</title>
        <authorList>
            <person name="Goeker M."/>
        </authorList>
    </citation>
    <scope>NUCLEOTIDE SEQUENCE [LARGE SCALE GENOMIC DNA]</scope>
    <source>
        <strain evidence="3 5">DSM 21548</strain>
    </source>
</reference>
<evidence type="ECO:0000313" key="4">
    <source>
        <dbReference type="EMBL" id="RUQ84291.1"/>
    </source>
</evidence>
<dbReference type="Proteomes" id="UP000241203">
    <property type="component" value="Unassembled WGS sequence"/>
</dbReference>
<keyword evidence="2" id="KW-1133">Transmembrane helix</keyword>
<protein>
    <submittedName>
        <fullName evidence="3">Uncharacterized protein</fullName>
    </submittedName>
</protein>
<feature type="transmembrane region" description="Helical" evidence="2">
    <location>
        <begin position="253"/>
        <end position="274"/>
    </location>
</feature>
<dbReference type="RefSeq" id="WP_106562019.1">
    <property type="nucleotide sequence ID" value="NZ_PYAU01000001.1"/>
</dbReference>
<proteinExistence type="predicted"/>
<evidence type="ECO:0000313" key="3">
    <source>
        <dbReference type="EMBL" id="PSL36781.1"/>
    </source>
</evidence>
<evidence type="ECO:0000313" key="6">
    <source>
        <dbReference type="Proteomes" id="UP000268291"/>
    </source>
</evidence>
<dbReference type="EMBL" id="PYAU01000001">
    <property type="protein sequence ID" value="PSL36781.1"/>
    <property type="molecule type" value="Genomic_DNA"/>
</dbReference>
<keyword evidence="2" id="KW-0812">Transmembrane</keyword>
<evidence type="ECO:0000313" key="5">
    <source>
        <dbReference type="Proteomes" id="UP000241203"/>
    </source>
</evidence>
<feature type="compositionally biased region" description="Low complexity" evidence="1">
    <location>
        <begin position="145"/>
        <end position="167"/>
    </location>
</feature>
<sequence length="374" mass="38991">MTSNTPDHEASDHNETTPHGEAGVPVEPVQPVSAQDVYDGDETPSSAAPGGERLHPDAVNDPADGVRTDAAAAEAADVGAEEREPYPIGATDAEPAPVTSSSSGDEIVVDYGSAQEPDPADEPPLTKPSPADEQHPYPPQALGEPAPATATAATGAGVAGVAAAGAATDRDRDNASERTDRDADASSRPVYVQAPTPPKAKGNRGFGILIGLLATVVFAGLYLLALVFVVTPFMTPASDAAPDTALMSTLASAVFYVPVIVFFLAWALLVVILTRASWWGYVIGGFFVGLLTYAGYLAGLLAANAFEVAPSQVPQFLLDHLFDAPALLAFVIAREVPIWFGVWVGKRGRAVRVRNAEARDEYERLLEAGPSARV</sequence>
<feature type="transmembrane region" description="Helical" evidence="2">
    <location>
        <begin position="206"/>
        <end position="233"/>
    </location>
</feature>
<keyword evidence="6" id="KW-1185">Reference proteome</keyword>
<feature type="transmembrane region" description="Helical" evidence="2">
    <location>
        <begin position="281"/>
        <end position="306"/>
    </location>
</feature>
<dbReference type="AlphaFoldDB" id="A0A2P8GS46"/>
<dbReference type="EMBL" id="RZGY01000003">
    <property type="protein sequence ID" value="RUQ84291.1"/>
    <property type="molecule type" value="Genomic_DNA"/>
</dbReference>
<reference evidence="4 6" key="2">
    <citation type="submission" date="2018-12" db="EMBL/GenBank/DDBJ databases">
        <authorList>
            <person name="hu s."/>
            <person name="Xu Y."/>
            <person name="Xu B."/>
            <person name="Li F."/>
        </authorList>
    </citation>
    <scope>NUCLEOTIDE SEQUENCE [LARGE SCALE GENOMIC DNA]</scope>
    <source>
        <strain evidence="4 6">KSW2-17</strain>
    </source>
</reference>
<evidence type="ECO:0000256" key="2">
    <source>
        <dbReference type="SAM" id="Phobius"/>
    </source>
</evidence>
<feature type="compositionally biased region" description="Basic and acidic residues" evidence="1">
    <location>
        <begin position="168"/>
        <end position="185"/>
    </location>
</feature>
<dbReference type="Proteomes" id="UP000268291">
    <property type="component" value="Unassembled WGS sequence"/>
</dbReference>
<feature type="transmembrane region" description="Helical" evidence="2">
    <location>
        <begin position="326"/>
        <end position="345"/>
    </location>
</feature>
<comment type="caution">
    <text evidence="3">The sequence shown here is derived from an EMBL/GenBank/DDBJ whole genome shotgun (WGS) entry which is preliminary data.</text>
</comment>
<organism evidence="3 5">
    <name type="scientific">Labedella gwakjiensis</name>
    <dbReference type="NCBI Taxonomy" id="390269"/>
    <lineage>
        <taxon>Bacteria</taxon>
        <taxon>Bacillati</taxon>
        <taxon>Actinomycetota</taxon>
        <taxon>Actinomycetes</taxon>
        <taxon>Micrococcales</taxon>
        <taxon>Microbacteriaceae</taxon>
        <taxon>Labedella</taxon>
    </lineage>
</organism>
<dbReference type="OrthoDB" id="5109074at2"/>